<name>A0AAU9J6H1_9CILI</name>
<protein>
    <submittedName>
        <fullName evidence="1">Uncharacterized protein</fullName>
    </submittedName>
</protein>
<gene>
    <name evidence="1" type="ORF">BSTOLATCC_MIC22487</name>
</gene>
<evidence type="ECO:0000313" key="1">
    <source>
        <dbReference type="EMBL" id="CAG9319142.1"/>
    </source>
</evidence>
<accession>A0AAU9J6H1</accession>
<reference evidence="1" key="1">
    <citation type="submission" date="2021-09" db="EMBL/GenBank/DDBJ databases">
        <authorList>
            <consortium name="AG Swart"/>
            <person name="Singh M."/>
            <person name="Singh A."/>
            <person name="Seah K."/>
            <person name="Emmerich C."/>
        </authorList>
    </citation>
    <scope>NUCLEOTIDE SEQUENCE</scope>
    <source>
        <strain evidence="1">ATCC30299</strain>
    </source>
</reference>
<organism evidence="1 2">
    <name type="scientific">Blepharisma stoltei</name>
    <dbReference type="NCBI Taxonomy" id="1481888"/>
    <lineage>
        <taxon>Eukaryota</taxon>
        <taxon>Sar</taxon>
        <taxon>Alveolata</taxon>
        <taxon>Ciliophora</taxon>
        <taxon>Postciliodesmatophora</taxon>
        <taxon>Heterotrichea</taxon>
        <taxon>Heterotrichida</taxon>
        <taxon>Blepharismidae</taxon>
        <taxon>Blepharisma</taxon>
    </lineage>
</organism>
<sequence>MNARLSVISEISEAREISNPPSRSNTLNGALLHKDGKFPDFFRSAMSDSLGLPIKKFDSGLDTSVMESFCSDISQRPETDLDKLINSKIIPRGKCSCACAIY</sequence>
<evidence type="ECO:0000313" key="2">
    <source>
        <dbReference type="Proteomes" id="UP001162131"/>
    </source>
</evidence>
<dbReference type="EMBL" id="CAJZBQ010000021">
    <property type="protein sequence ID" value="CAG9319142.1"/>
    <property type="molecule type" value="Genomic_DNA"/>
</dbReference>
<keyword evidence="2" id="KW-1185">Reference proteome</keyword>
<proteinExistence type="predicted"/>
<comment type="caution">
    <text evidence="1">The sequence shown here is derived from an EMBL/GenBank/DDBJ whole genome shotgun (WGS) entry which is preliminary data.</text>
</comment>
<dbReference type="AlphaFoldDB" id="A0AAU9J6H1"/>
<dbReference type="Proteomes" id="UP001162131">
    <property type="component" value="Unassembled WGS sequence"/>
</dbReference>